<comment type="caution">
    <text evidence="2">The sequence shown here is derived from an EMBL/GenBank/DDBJ whole genome shotgun (WGS) entry which is preliminary data.</text>
</comment>
<keyword evidence="3" id="KW-1185">Reference proteome</keyword>
<protein>
    <submittedName>
        <fullName evidence="2">Uncharacterized protein</fullName>
    </submittedName>
</protein>
<evidence type="ECO:0000256" key="1">
    <source>
        <dbReference type="SAM" id="MobiDB-lite"/>
    </source>
</evidence>
<evidence type="ECO:0000313" key="2">
    <source>
        <dbReference type="EMBL" id="GBF42828.1"/>
    </source>
</evidence>
<feature type="compositionally biased region" description="Basic and acidic residues" evidence="1">
    <location>
        <begin position="42"/>
        <end position="73"/>
    </location>
</feature>
<feature type="region of interest" description="Disordered" evidence="1">
    <location>
        <begin position="1"/>
        <end position="73"/>
    </location>
</feature>
<organism evidence="2 3">
    <name type="scientific">Leptospira ellinghausenii</name>
    <dbReference type="NCBI Taxonomy" id="1917822"/>
    <lineage>
        <taxon>Bacteria</taxon>
        <taxon>Pseudomonadati</taxon>
        <taxon>Spirochaetota</taxon>
        <taxon>Spirochaetia</taxon>
        <taxon>Leptospirales</taxon>
        <taxon>Leptospiraceae</taxon>
        <taxon>Leptospira</taxon>
    </lineage>
</organism>
<proteinExistence type="predicted"/>
<name>A0A2P2DDZ3_9LEPT</name>
<reference evidence="3" key="1">
    <citation type="journal article" date="2019" name="Microbiol. Immunol.">
        <title>Molecular and phenotypic characterization of Leptospira johnsonii sp. nov., Leptospira ellinghausenii sp. nov. and Leptospira ryugenii sp. nov. isolated from soil and water in Japan.</title>
        <authorList>
            <person name="Masuzawa T."/>
            <person name="Saito M."/>
            <person name="Nakao R."/>
            <person name="Nikaido Y."/>
            <person name="Matsumoto M."/>
            <person name="Ogawa M."/>
            <person name="Yokoyama M."/>
            <person name="Hidaka Y."/>
            <person name="Tomita J."/>
            <person name="Sakakibara K."/>
            <person name="Suzuki K."/>
            <person name="Yasuda S."/>
            <person name="Sato H."/>
            <person name="Yamaguchi M."/>
            <person name="Yoshida S.I."/>
            <person name="Koizumi N."/>
            <person name="Kawamura Y."/>
        </authorList>
    </citation>
    <scope>NUCLEOTIDE SEQUENCE [LARGE SCALE GENOMIC DNA]</scope>
    <source>
        <strain evidence="3">E18</strain>
    </source>
</reference>
<dbReference type="EMBL" id="BFAZ01000009">
    <property type="protein sequence ID" value="GBF42828.1"/>
    <property type="molecule type" value="Genomic_DNA"/>
</dbReference>
<feature type="compositionally biased region" description="Polar residues" evidence="1">
    <location>
        <begin position="25"/>
        <end position="41"/>
    </location>
</feature>
<sequence>MRKRSTTGPRERSQDGGVKGGRTFPAQTKKTLTTNKSPTNNRLKDSNRTRATSTHREKFPHDAEKIDDGPART</sequence>
<accession>A0A2P2DDZ3</accession>
<dbReference type="Proteomes" id="UP000245206">
    <property type="component" value="Unassembled WGS sequence"/>
</dbReference>
<dbReference type="AlphaFoldDB" id="A0A2P2DDZ3"/>
<evidence type="ECO:0000313" key="3">
    <source>
        <dbReference type="Proteomes" id="UP000245206"/>
    </source>
</evidence>
<gene>
    <name evidence="2" type="ORF">LPTSP2_21200</name>
</gene>